<organism evidence="1 2">
    <name type="scientific">Arthrobacter phage Molivia</name>
    <dbReference type="NCBI Taxonomy" id="2015839"/>
    <lineage>
        <taxon>Viruses</taxon>
        <taxon>Duplodnaviria</taxon>
        <taxon>Heunggongvirae</taxon>
        <taxon>Uroviricota</taxon>
        <taxon>Caudoviricetes</taxon>
        <taxon>Amigovirus</taxon>
        <taxon>Amigovirus molivia</taxon>
    </lineage>
</organism>
<keyword evidence="2" id="KW-1185">Reference proteome</keyword>
<evidence type="ECO:0000313" key="1">
    <source>
        <dbReference type="EMBL" id="ASX99235.1"/>
    </source>
</evidence>
<reference evidence="2" key="1">
    <citation type="submission" date="2017-06" db="EMBL/GenBank/DDBJ databases">
        <authorList>
            <person name="Kim H.J."/>
            <person name="Triplett B.A."/>
        </authorList>
    </citation>
    <scope>NUCLEOTIDE SEQUENCE [LARGE SCALE GENOMIC DNA]</scope>
</reference>
<dbReference type="RefSeq" id="YP_009610133.1">
    <property type="nucleotide sequence ID" value="NC_042001.1"/>
</dbReference>
<protein>
    <submittedName>
        <fullName evidence="1">Uncharacterized protein</fullName>
    </submittedName>
</protein>
<dbReference type="Proteomes" id="UP000225204">
    <property type="component" value="Segment"/>
</dbReference>
<dbReference type="GeneID" id="40086221"/>
<dbReference type="KEGG" id="vg:40086221"/>
<sequence length="65" mass="8085">MKQIRVNERMVKRVREARYQQDRKDACLICRQRYEYCPHSWYEVQKVCEAVRAHDGKDVVIWWDL</sequence>
<evidence type="ECO:0000313" key="2">
    <source>
        <dbReference type="Proteomes" id="UP000225204"/>
    </source>
</evidence>
<accession>A0A286N4C8</accession>
<dbReference type="OrthoDB" id="39738at10239"/>
<gene>
    <name evidence="1" type="primary">5</name>
    <name evidence="1" type="ORF">SEA_MOLIVIA_5</name>
</gene>
<name>A0A286N4C8_9CAUD</name>
<proteinExistence type="predicted"/>
<dbReference type="EMBL" id="MF185731">
    <property type="protein sequence ID" value="ASX99235.1"/>
    <property type="molecule type" value="Genomic_DNA"/>
</dbReference>